<dbReference type="AlphaFoldDB" id="A0A101P122"/>
<organism evidence="2 3">
    <name type="scientific">Streptomyces yokosukanensis</name>
    <dbReference type="NCBI Taxonomy" id="67386"/>
    <lineage>
        <taxon>Bacteria</taxon>
        <taxon>Bacillati</taxon>
        <taxon>Actinomycetota</taxon>
        <taxon>Actinomycetes</taxon>
        <taxon>Kitasatosporales</taxon>
        <taxon>Streptomycetaceae</taxon>
        <taxon>Streptomyces</taxon>
    </lineage>
</organism>
<dbReference type="OrthoDB" id="9768084at2"/>
<dbReference type="Proteomes" id="UP000053127">
    <property type="component" value="Unassembled WGS sequence"/>
</dbReference>
<reference evidence="2 3" key="1">
    <citation type="submission" date="2015-10" db="EMBL/GenBank/DDBJ databases">
        <title>Draft genome sequence of Streptomyces yokosukanensis DSM 40224, type strain for the species Streptomyces yokosukanensis.</title>
        <authorList>
            <person name="Ruckert C."/>
            <person name="Winkler A."/>
            <person name="Kalinowski J."/>
            <person name="Kampfer P."/>
            <person name="Glaeser S."/>
        </authorList>
    </citation>
    <scope>NUCLEOTIDE SEQUENCE [LARGE SCALE GENOMIC DNA]</scope>
    <source>
        <strain evidence="2 3">DSM 40224</strain>
    </source>
</reference>
<dbReference type="PANTHER" id="PTHR42060:SF1">
    <property type="entry name" value="NHL REPEAT-CONTAINING PROTEIN"/>
    <property type="match status" value="1"/>
</dbReference>
<dbReference type="EMBL" id="LMWN01000036">
    <property type="protein sequence ID" value="KUN02970.1"/>
    <property type="molecule type" value="Genomic_DNA"/>
</dbReference>
<keyword evidence="1" id="KW-0732">Signal</keyword>
<gene>
    <name evidence="2" type="ORF">AQI95_25960</name>
</gene>
<dbReference type="InterPro" id="IPR052998">
    <property type="entry name" value="Hetero-Diels-Alderase-like"/>
</dbReference>
<sequence>MPHRFGCGRTWESTVHTISRFPILAAALATALAGVAAPASAATPPLVDVRVVRHFDPAAGQRPENLTTEAGGAVDLTMSFAHRIDRLAPDGRQTVLATLPAPPDGTHAPLTGRAFVGGIVRLPDGTLYVLYSAGTDDLTGLWRIPPGGSPSRVAAMPATAVPNGLALHQGFLYASDSALGALWRIPLAGRTAAVWKRAPELAAAPGHFGANGLKVHGNAVWITNMDRGTLLSIPIGCHGAPGPVHTVATGLGTVDDFAFTGDADDVLVADNQGDRVELVRSDGSHTVALTAADGLRNPTSVTRRGDTVYVADAAYFTGTDPNLLAARIPRRP</sequence>
<dbReference type="STRING" id="67386.AQI95_25960"/>
<evidence type="ECO:0000256" key="1">
    <source>
        <dbReference type="SAM" id="SignalP"/>
    </source>
</evidence>
<dbReference type="SUPFAM" id="SSF63829">
    <property type="entry name" value="Calcium-dependent phosphotriesterase"/>
    <property type="match status" value="1"/>
</dbReference>
<dbReference type="PANTHER" id="PTHR42060">
    <property type="entry name" value="NHL REPEAT-CONTAINING PROTEIN-RELATED"/>
    <property type="match status" value="1"/>
</dbReference>
<accession>A0A101P122</accession>
<dbReference type="Gene3D" id="2.120.10.30">
    <property type="entry name" value="TolB, C-terminal domain"/>
    <property type="match status" value="1"/>
</dbReference>
<evidence type="ECO:0000313" key="3">
    <source>
        <dbReference type="Proteomes" id="UP000053127"/>
    </source>
</evidence>
<name>A0A101P122_9ACTN</name>
<feature type="signal peptide" evidence="1">
    <location>
        <begin position="1"/>
        <end position="41"/>
    </location>
</feature>
<feature type="chain" id="PRO_5007102166" description="SMP-30/Gluconolactonase/LRE-like region domain-containing protein" evidence="1">
    <location>
        <begin position="42"/>
        <end position="332"/>
    </location>
</feature>
<keyword evidence="3" id="KW-1185">Reference proteome</keyword>
<proteinExistence type="predicted"/>
<protein>
    <recommendedName>
        <fullName evidence="4">SMP-30/Gluconolactonase/LRE-like region domain-containing protein</fullName>
    </recommendedName>
</protein>
<evidence type="ECO:0008006" key="4">
    <source>
        <dbReference type="Google" id="ProtNLM"/>
    </source>
</evidence>
<comment type="caution">
    <text evidence="2">The sequence shown here is derived from an EMBL/GenBank/DDBJ whole genome shotgun (WGS) entry which is preliminary data.</text>
</comment>
<dbReference type="InterPro" id="IPR011042">
    <property type="entry name" value="6-blade_b-propeller_TolB-like"/>
</dbReference>
<evidence type="ECO:0000313" key="2">
    <source>
        <dbReference type="EMBL" id="KUN02970.1"/>
    </source>
</evidence>